<dbReference type="PANTHER" id="PTHR46847:SF1">
    <property type="entry name" value="D-ALLOSE-BINDING PERIPLASMIC PROTEIN-RELATED"/>
    <property type="match status" value="1"/>
</dbReference>
<dbReference type="OrthoDB" id="6196975at2"/>
<gene>
    <name evidence="5" type="ORF">EHE19_011565</name>
</gene>
<dbReference type="KEGG" id="rher:EHE19_011565"/>
<evidence type="ECO:0000256" key="2">
    <source>
        <dbReference type="ARBA" id="ARBA00007639"/>
    </source>
</evidence>
<dbReference type="GO" id="GO:0030246">
    <property type="term" value="F:carbohydrate binding"/>
    <property type="evidence" value="ECO:0007669"/>
    <property type="project" value="UniProtKB-ARBA"/>
</dbReference>
<dbReference type="GO" id="GO:0030313">
    <property type="term" value="C:cell envelope"/>
    <property type="evidence" value="ECO:0007669"/>
    <property type="project" value="UniProtKB-SubCell"/>
</dbReference>
<accession>A0A4V6EN84</accession>
<dbReference type="Pfam" id="PF13407">
    <property type="entry name" value="Peripla_BP_4"/>
    <property type="match status" value="1"/>
</dbReference>
<proteinExistence type="inferred from homology"/>
<dbReference type="InterPro" id="IPR028082">
    <property type="entry name" value="Peripla_BP_I"/>
</dbReference>
<protein>
    <submittedName>
        <fullName evidence="5">Substrate-binding domain-containing protein</fullName>
    </submittedName>
</protein>
<keyword evidence="6" id="KW-1185">Reference proteome</keyword>
<evidence type="ECO:0000313" key="5">
    <source>
        <dbReference type="EMBL" id="QNU65564.1"/>
    </source>
</evidence>
<reference evidence="5 6" key="1">
    <citation type="submission" date="2020-09" db="EMBL/GenBank/DDBJ databases">
        <title>Characterization and genome sequencing of Ruminiclostridium sp. nov. MA18.</title>
        <authorList>
            <person name="Rettenmaier R."/>
            <person name="Kowollik M.-L."/>
            <person name="Liebl W."/>
            <person name="Zverlov V."/>
        </authorList>
    </citation>
    <scope>NUCLEOTIDE SEQUENCE [LARGE SCALE GENOMIC DNA]</scope>
    <source>
        <strain evidence="5 6">MA18</strain>
    </source>
</reference>
<evidence type="ECO:0000313" key="6">
    <source>
        <dbReference type="Proteomes" id="UP000306409"/>
    </source>
</evidence>
<name>A0A4V6EN84_9FIRM</name>
<organism evidence="5 6">
    <name type="scientific">Ruminiclostridium herbifermentans</name>
    <dbReference type="NCBI Taxonomy" id="2488810"/>
    <lineage>
        <taxon>Bacteria</taxon>
        <taxon>Bacillati</taxon>
        <taxon>Bacillota</taxon>
        <taxon>Clostridia</taxon>
        <taxon>Eubacteriales</taxon>
        <taxon>Oscillospiraceae</taxon>
        <taxon>Ruminiclostridium</taxon>
    </lineage>
</organism>
<dbReference type="EMBL" id="CP061336">
    <property type="protein sequence ID" value="QNU65564.1"/>
    <property type="molecule type" value="Genomic_DNA"/>
</dbReference>
<feature type="domain" description="Periplasmic binding protein" evidence="4">
    <location>
        <begin position="68"/>
        <end position="329"/>
    </location>
</feature>
<evidence type="ECO:0000256" key="1">
    <source>
        <dbReference type="ARBA" id="ARBA00004196"/>
    </source>
</evidence>
<dbReference type="InterPro" id="IPR025997">
    <property type="entry name" value="SBP_2_dom"/>
</dbReference>
<comment type="subcellular location">
    <subcellularLocation>
        <location evidence="1">Cell envelope</location>
    </subcellularLocation>
</comment>
<dbReference type="Gene3D" id="3.40.50.2300">
    <property type="match status" value="2"/>
</dbReference>
<evidence type="ECO:0000256" key="3">
    <source>
        <dbReference type="ARBA" id="ARBA00022729"/>
    </source>
</evidence>
<keyword evidence="3" id="KW-0732">Signal</keyword>
<dbReference type="SUPFAM" id="SSF53822">
    <property type="entry name" value="Periplasmic binding protein-like I"/>
    <property type="match status" value="1"/>
</dbReference>
<dbReference type="RefSeq" id="WP_137698707.1">
    <property type="nucleotide sequence ID" value="NZ_CP061336.1"/>
</dbReference>
<sequence length="364" mass="40926">MNRRNIYKERFSNSKDNSKTILIISLCFVSCMLLLTVGCLVYLNKLTENNKIELIGENYDTFDNYYVLISNNRKSYFWKSVFEGAKDALDKNSYIEMLGNNLSMEYSTADLMRIAINSKVDGIILEANESAEMTELINEANDANIPVITAVSDNNISTRKSFIGVNSYNLGLAYGQQVCNIQKKLYGGKSKSSKTTVLVLMNKNSDNNMQNIVFSGIKDSIKNSEYQENIELETVAISNNAPFAAEESIRDIFIKEENIPDIIICMDEINTTCVYQGVVDYNKVGKTNIIGYHDTNTILTAIDRNVIYSTITVDTEQIGMNCVKALEEYKKTGHVNAYFDVNISVITADNVKDYLGDTDETIND</sequence>
<dbReference type="PANTHER" id="PTHR46847">
    <property type="entry name" value="D-ALLOSE-BINDING PERIPLASMIC PROTEIN-RELATED"/>
    <property type="match status" value="1"/>
</dbReference>
<comment type="similarity">
    <text evidence="2">Belongs to the bacterial solute-binding protein 2 family.</text>
</comment>
<dbReference type="Proteomes" id="UP000306409">
    <property type="component" value="Chromosome"/>
</dbReference>
<dbReference type="AlphaFoldDB" id="A0A4V6EN84"/>
<evidence type="ECO:0000259" key="4">
    <source>
        <dbReference type="Pfam" id="PF13407"/>
    </source>
</evidence>